<dbReference type="Pfam" id="PF00515">
    <property type="entry name" value="TPR_1"/>
    <property type="match status" value="3"/>
</dbReference>
<proteinExistence type="predicted"/>
<feature type="repeat" description="TPR" evidence="3">
    <location>
        <begin position="82"/>
        <end position="115"/>
    </location>
</feature>
<dbReference type="Proteomes" id="UP000178187">
    <property type="component" value="Unassembled WGS sequence"/>
</dbReference>
<feature type="repeat" description="TPR" evidence="3">
    <location>
        <begin position="150"/>
        <end position="183"/>
    </location>
</feature>
<protein>
    <recommendedName>
        <fullName evidence="6">Anaphase-promoting complex subunit 5 domain-containing protein</fullName>
    </recommendedName>
</protein>
<dbReference type="Pfam" id="PF13432">
    <property type="entry name" value="TPR_16"/>
    <property type="match status" value="1"/>
</dbReference>
<dbReference type="SUPFAM" id="SSF48439">
    <property type="entry name" value="Protein prenylyltransferase"/>
    <property type="match status" value="1"/>
</dbReference>
<name>A0A1G1KR15_9BACT</name>
<dbReference type="EMBL" id="MHFR01000064">
    <property type="protein sequence ID" value="OGW95366.1"/>
    <property type="molecule type" value="Genomic_DNA"/>
</dbReference>
<feature type="repeat" description="TPR" evidence="3">
    <location>
        <begin position="116"/>
        <end position="149"/>
    </location>
</feature>
<dbReference type="InterPro" id="IPR050498">
    <property type="entry name" value="Ycf3"/>
</dbReference>
<organism evidence="4 5">
    <name type="scientific">Candidatus Danuiimicrobium aquiferis</name>
    <dbReference type="NCBI Taxonomy" id="1801832"/>
    <lineage>
        <taxon>Bacteria</taxon>
        <taxon>Pseudomonadati</taxon>
        <taxon>Candidatus Omnitrophota</taxon>
        <taxon>Candidatus Danuiimicrobium</taxon>
    </lineage>
</organism>
<dbReference type="InterPro" id="IPR011990">
    <property type="entry name" value="TPR-like_helical_dom_sf"/>
</dbReference>
<evidence type="ECO:0000256" key="1">
    <source>
        <dbReference type="ARBA" id="ARBA00022737"/>
    </source>
</evidence>
<keyword evidence="2 3" id="KW-0802">TPR repeat</keyword>
<sequence>MDTTSLRFSEKSAQKWNADGKSLKALEKYQEAIICYNRAIELQPQYAKAWFNKGNALRDFGKPKEALVCYDRVIAIEGGKNAVSWYAKGDVLESFRKYSEAIVCYDQAIAINPKYADAWNSKGAALFFSSEYDNALTCFKKAIEIEPKYIPAWNNKGRTLHELGRYEEAIACCDRILEIDPKHIDSWHNKKIALHALGKMASIMPQNYLKKLRQIAIEELELKSVEKSLHFSSAELVDQASKEVQEGSYVSLYTEFGWECMKDGKYDKAAAAFRNSIQIDKDYSAYLDLSLAYRRMRKMKQALQYCEKAAEFIMQRTCRFIVEENEFAYLFGKAQECLSGLLDAVYEALLHDPDYACLCCYEGYVLLALRRDIEARQMFLEAQRCADFRDFFPEDEENEE</sequence>
<dbReference type="PROSITE" id="PS50005">
    <property type="entry name" value="TPR"/>
    <property type="match status" value="5"/>
</dbReference>
<dbReference type="PANTHER" id="PTHR44858">
    <property type="entry name" value="TETRATRICOPEPTIDE REPEAT PROTEIN 6"/>
    <property type="match status" value="1"/>
</dbReference>
<comment type="caution">
    <text evidence="4">The sequence shown here is derived from an EMBL/GenBank/DDBJ whole genome shotgun (WGS) entry which is preliminary data.</text>
</comment>
<feature type="repeat" description="TPR" evidence="3">
    <location>
        <begin position="13"/>
        <end position="46"/>
    </location>
</feature>
<evidence type="ECO:0000256" key="2">
    <source>
        <dbReference type="ARBA" id="ARBA00022803"/>
    </source>
</evidence>
<evidence type="ECO:0000313" key="4">
    <source>
        <dbReference type="EMBL" id="OGW95366.1"/>
    </source>
</evidence>
<dbReference type="PROSITE" id="PS50293">
    <property type="entry name" value="TPR_REGION"/>
    <property type="match status" value="1"/>
</dbReference>
<dbReference type="SMART" id="SM00028">
    <property type="entry name" value="TPR"/>
    <property type="match status" value="7"/>
</dbReference>
<dbReference type="InterPro" id="IPR019734">
    <property type="entry name" value="TPR_rpt"/>
</dbReference>
<feature type="repeat" description="TPR" evidence="3">
    <location>
        <begin position="250"/>
        <end position="283"/>
    </location>
</feature>
<dbReference type="Pfam" id="PF13414">
    <property type="entry name" value="TPR_11"/>
    <property type="match status" value="1"/>
</dbReference>
<dbReference type="Gene3D" id="1.25.40.10">
    <property type="entry name" value="Tetratricopeptide repeat domain"/>
    <property type="match status" value="4"/>
</dbReference>
<gene>
    <name evidence="4" type="ORF">A3G33_06150</name>
</gene>
<keyword evidence="1" id="KW-0677">Repeat</keyword>
<accession>A0A1G1KR15</accession>
<evidence type="ECO:0008006" key="6">
    <source>
        <dbReference type="Google" id="ProtNLM"/>
    </source>
</evidence>
<dbReference type="AlphaFoldDB" id="A0A1G1KR15"/>
<evidence type="ECO:0000256" key="3">
    <source>
        <dbReference type="PROSITE-ProRule" id="PRU00339"/>
    </source>
</evidence>
<dbReference type="PANTHER" id="PTHR44858:SF1">
    <property type="entry name" value="UDP-N-ACETYLGLUCOSAMINE--PEPTIDE N-ACETYLGLUCOSAMINYLTRANSFERASE SPINDLY-RELATED"/>
    <property type="match status" value="1"/>
</dbReference>
<reference evidence="4 5" key="1">
    <citation type="journal article" date="2016" name="Nat. Commun.">
        <title>Thousands of microbial genomes shed light on interconnected biogeochemical processes in an aquifer system.</title>
        <authorList>
            <person name="Anantharaman K."/>
            <person name="Brown C.T."/>
            <person name="Hug L.A."/>
            <person name="Sharon I."/>
            <person name="Castelle C.J."/>
            <person name="Probst A.J."/>
            <person name="Thomas B.C."/>
            <person name="Singh A."/>
            <person name="Wilkins M.J."/>
            <person name="Karaoz U."/>
            <person name="Brodie E.L."/>
            <person name="Williams K.H."/>
            <person name="Hubbard S.S."/>
            <person name="Banfield J.F."/>
        </authorList>
    </citation>
    <scope>NUCLEOTIDE SEQUENCE [LARGE SCALE GENOMIC DNA]</scope>
</reference>
<evidence type="ECO:0000313" key="5">
    <source>
        <dbReference type="Proteomes" id="UP000178187"/>
    </source>
</evidence>